<sequence length="477" mass="53137">MALDTQAKVCLGVAIDHRIRRLFKPVVNDLTESSEHVSRIEARGSSLKRSRKEIQVTAQIAGPPVKGGIAITLLQPRDNHRFEEGLNSVIENCKTLNALDDIFFTASCGTLDIRTGITVVDLLPYVHEKIEEIDDTTLRESFRVSVQAICDKEPEILLCAGRVWLPRAGRFDDRKGDAWRMESIGIGKRFGSTPKLPTMARVRREKGGFAAINRVNGFHPSHAMNHNSHASLLRQLLILIAAETCGTLRGDWEEKEWMNELRESCQGLSNSLSDVSPPKSPLQNPHEKPGKYIPYYQELYSDALLDLQNCVSLLVSDPKLANKTPRALYESLVSSGLSEKCNNATLILRQMSRLQDTGWPDSVAWRNEKALEKAASETLGFVKDLLRVAKRSNSTQLAEIIQRGANSIRERVTPRSGKHLVYELDLSGAGDDFLDLATDIETLLSDLLPETETPANVAEQEEGLSDMMSRMNLMPQV</sequence>
<name>A0A9P9DR74_9PLEO</name>
<dbReference type="EMBL" id="JAGMWT010000008">
    <property type="protein sequence ID" value="KAH7123592.1"/>
    <property type="molecule type" value="Genomic_DNA"/>
</dbReference>
<proteinExistence type="predicted"/>
<accession>A0A9P9DR74</accession>
<protein>
    <submittedName>
        <fullName evidence="2">Uncharacterized protein</fullName>
    </submittedName>
</protein>
<comment type="caution">
    <text evidence="2">The sequence shown here is derived from an EMBL/GenBank/DDBJ whole genome shotgun (WGS) entry which is preliminary data.</text>
</comment>
<dbReference type="AlphaFoldDB" id="A0A9P9DR74"/>
<reference evidence="2" key="1">
    <citation type="journal article" date="2021" name="Nat. Commun.">
        <title>Genetic determinants of endophytism in the Arabidopsis root mycobiome.</title>
        <authorList>
            <person name="Mesny F."/>
            <person name="Miyauchi S."/>
            <person name="Thiergart T."/>
            <person name="Pickel B."/>
            <person name="Atanasova L."/>
            <person name="Karlsson M."/>
            <person name="Huettel B."/>
            <person name="Barry K.W."/>
            <person name="Haridas S."/>
            <person name="Chen C."/>
            <person name="Bauer D."/>
            <person name="Andreopoulos W."/>
            <person name="Pangilinan J."/>
            <person name="LaButti K."/>
            <person name="Riley R."/>
            <person name="Lipzen A."/>
            <person name="Clum A."/>
            <person name="Drula E."/>
            <person name="Henrissat B."/>
            <person name="Kohler A."/>
            <person name="Grigoriev I.V."/>
            <person name="Martin F.M."/>
            <person name="Hacquard S."/>
        </authorList>
    </citation>
    <scope>NUCLEOTIDE SEQUENCE</scope>
    <source>
        <strain evidence="2">MPI-CAGE-CH-0243</strain>
    </source>
</reference>
<dbReference type="OrthoDB" id="4656735at2759"/>
<evidence type="ECO:0000256" key="1">
    <source>
        <dbReference type="SAM" id="MobiDB-lite"/>
    </source>
</evidence>
<keyword evidence="3" id="KW-1185">Reference proteome</keyword>
<feature type="region of interest" description="Disordered" evidence="1">
    <location>
        <begin position="268"/>
        <end position="288"/>
    </location>
</feature>
<evidence type="ECO:0000313" key="3">
    <source>
        <dbReference type="Proteomes" id="UP000700596"/>
    </source>
</evidence>
<evidence type="ECO:0000313" key="2">
    <source>
        <dbReference type="EMBL" id="KAH7123592.1"/>
    </source>
</evidence>
<organism evidence="2 3">
    <name type="scientific">Dendryphion nanum</name>
    <dbReference type="NCBI Taxonomy" id="256645"/>
    <lineage>
        <taxon>Eukaryota</taxon>
        <taxon>Fungi</taxon>
        <taxon>Dikarya</taxon>
        <taxon>Ascomycota</taxon>
        <taxon>Pezizomycotina</taxon>
        <taxon>Dothideomycetes</taxon>
        <taxon>Pleosporomycetidae</taxon>
        <taxon>Pleosporales</taxon>
        <taxon>Torulaceae</taxon>
        <taxon>Dendryphion</taxon>
    </lineage>
</organism>
<dbReference type="Proteomes" id="UP000700596">
    <property type="component" value="Unassembled WGS sequence"/>
</dbReference>
<gene>
    <name evidence="2" type="ORF">B0J11DRAFT_487829</name>
</gene>